<dbReference type="EMBL" id="JAJVCN010000004">
    <property type="protein sequence ID" value="MCE7009969.1"/>
    <property type="molecule type" value="Genomic_DNA"/>
</dbReference>
<evidence type="ECO:0000313" key="1">
    <source>
        <dbReference type="EMBL" id="MCE7009969.1"/>
    </source>
</evidence>
<accession>A0ABS8ZQW8</accession>
<organism evidence="1 2">
    <name type="scientific">Kibdelosporangium philippinense</name>
    <dbReference type="NCBI Taxonomy" id="211113"/>
    <lineage>
        <taxon>Bacteria</taxon>
        <taxon>Bacillati</taxon>
        <taxon>Actinomycetota</taxon>
        <taxon>Actinomycetes</taxon>
        <taxon>Pseudonocardiales</taxon>
        <taxon>Pseudonocardiaceae</taxon>
        <taxon>Kibdelosporangium</taxon>
    </lineage>
</organism>
<comment type="caution">
    <text evidence="1">The sequence shown here is derived from an EMBL/GenBank/DDBJ whole genome shotgun (WGS) entry which is preliminary data.</text>
</comment>
<evidence type="ECO:0000313" key="2">
    <source>
        <dbReference type="Proteomes" id="UP001521150"/>
    </source>
</evidence>
<name>A0ABS8ZQW8_9PSEU</name>
<dbReference type="RefSeq" id="WP_380151654.1">
    <property type="nucleotide sequence ID" value="NZ_JBHMDJ010000184.1"/>
</dbReference>
<keyword evidence="2" id="KW-1185">Reference proteome</keyword>
<proteinExistence type="predicted"/>
<gene>
    <name evidence="1" type="ORF">LWC34_45260</name>
</gene>
<sequence length="311" mass="34330">MELALDELAKAEGRPPLEVARDIADPLVDKQEYRTRPPTPSGTIPLPMAVRAFSGISDLLAAARRSLDEGATPSFKGRRPAEVTAFLSDVLLDTTAPGSYIMTVRVPLQLSDRNSDDPLGRKVVTRLHQAIDAAHRAATRVVDEGAAIDVFDSTIEYGVTQQLCEGLLELAGPEKNRPFDVRFSWARRLPSELPTQSIGFTAEAIRVIDSGAKRLKEIASSGKATITGKIREMHYAPAPHRVRVQGSLVRGSGGGEEATIWVRLDPEQYERASREHQNPQLTFQFTGHLTRVERRVEMLITREGYVTLERS</sequence>
<reference evidence="1 2" key="1">
    <citation type="submission" date="2021-12" db="EMBL/GenBank/DDBJ databases">
        <title>Genome sequence of Kibdelosporangium philippinense ATCC 49844.</title>
        <authorList>
            <person name="Fedorov E.A."/>
            <person name="Omeragic M."/>
            <person name="Shalygina K.F."/>
            <person name="Maclea K.S."/>
        </authorList>
    </citation>
    <scope>NUCLEOTIDE SEQUENCE [LARGE SCALE GENOMIC DNA]</scope>
    <source>
        <strain evidence="1 2">ATCC 49844</strain>
    </source>
</reference>
<dbReference type="Proteomes" id="UP001521150">
    <property type="component" value="Unassembled WGS sequence"/>
</dbReference>
<protein>
    <submittedName>
        <fullName evidence="1">Uncharacterized protein</fullName>
    </submittedName>
</protein>